<protein>
    <recommendedName>
        <fullName evidence="5">NADP-dependent oxidoreductase domain-containing protein</fullName>
    </recommendedName>
</protein>
<dbReference type="FunFam" id="3.20.20.100:FF:000002">
    <property type="entry name" value="2,5-diketo-D-gluconic acid reductase A"/>
    <property type="match status" value="1"/>
</dbReference>
<feature type="domain" description="NADP-dependent oxidoreductase" evidence="5">
    <location>
        <begin position="18"/>
        <end position="285"/>
    </location>
</feature>
<accession>A0A0C3SCR7</accession>
<evidence type="ECO:0000256" key="2">
    <source>
        <dbReference type="PIRSR" id="PIRSR000097-1"/>
    </source>
</evidence>
<dbReference type="STRING" id="745531.A0A0C3SCR7"/>
<feature type="active site" description="Proton donor" evidence="2">
    <location>
        <position position="51"/>
    </location>
</feature>
<dbReference type="SUPFAM" id="SSF51430">
    <property type="entry name" value="NAD(P)-linked oxidoreductase"/>
    <property type="match status" value="1"/>
</dbReference>
<dbReference type="Pfam" id="PF00248">
    <property type="entry name" value="Aldo_ket_red"/>
    <property type="match status" value="1"/>
</dbReference>
<evidence type="ECO:0000256" key="4">
    <source>
        <dbReference type="PIRSR" id="PIRSR000097-3"/>
    </source>
</evidence>
<dbReference type="HOGENOM" id="CLU_023205_0_0_1"/>
<evidence type="ECO:0000313" key="7">
    <source>
        <dbReference type="Proteomes" id="UP000053257"/>
    </source>
</evidence>
<dbReference type="AlphaFoldDB" id="A0A0C3SCR7"/>
<dbReference type="PRINTS" id="PR00069">
    <property type="entry name" value="ALDKETRDTASE"/>
</dbReference>
<reference evidence="6 7" key="1">
    <citation type="journal article" date="2014" name="PLoS Genet.">
        <title>Analysis of the Phlebiopsis gigantea genome, transcriptome and secretome provides insight into its pioneer colonization strategies of wood.</title>
        <authorList>
            <person name="Hori C."/>
            <person name="Ishida T."/>
            <person name="Igarashi K."/>
            <person name="Samejima M."/>
            <person name="Suzuki H."/>
            <person name="Master E."/>
            <person name="Ferreira P."/>
            <person name="Ruiz-Duenas F.J."/>
            <person name="Held B."/>
            <person name="Canessa P."/>
            <person name="Larrondo L.F."/>
            <person name="Schmoll M."/>
            <person name="Druzhinina I.S."/>
            <person name="Kubicek C.P."/>
            <person name="Gaskell J.A."/>
            <person name="Kersten P."/>
            <person name="St John F."/>
            <person name="Glasner J."/>
            <person name="Sabat G."/>
            <person name="Splinter BonDurant S."/>
            <person name="Syed K."/>
            <person name="Yadav J."/>
            <person name="Mgbeahuruike A.C."/>
            <person name="Kovalchuk A."/>
            <person name="Asiegbu F.O."/>
            <person name="Lackner G."/>
            <person name="Hoffmeister D."/>
            <person name="Rencoret J."/>
            <person name="Gutierrez A."/>
            <person name="Sun H."/>
            <person name="Lindquist E."/>
            <person name="Barry K."/>
            <person name="Riley R."/>
            <person name="Grigoriev I.V."/>
            <person name="Henrissat B."/>
            <person name="Kues U."/>
            <person name="Berka R.M."/>
            <person name="Martinez A.T."/>
            <person name="Covert S.F."/>
            <person name="Blanchette R.A."/>
            <person name="Cullen D."/>
        </authorList>
    </citation>
    <scope>NUCLEOTIDE SEQUENCE [LARGE SCALE GENOMIC DNA]</scope>
    <source>
        <strain evidence="6 7">11061_1 CR5-6</strain>
    </source>
</reference>
<keyword evidence="1" id="KW-0560">Oxidoreductase</keyword>
<dbReference type="PROSITE" id="PS00798">
    <property type="entry name" value="ALDOKETO_REDUCTASE_1"/>
    <property type="match status" value="1"/>
</dbReference>
<dbReference type="PIRSF" id="PIRSF000097">
    <property type="entry name" value="AKR"/>
    <property type="match status" value="1"/>
</dbReference>
<dbReference type="OrthoDB" id="416253at2759"/>
<gene>
    <name evidence="6" type="ORF">PHLGIDRAFT_68329</name>
</gene>
<proteinExistence type="predicted"/>
<dbReference type="GO" id="GO:0016616">
    <property type="term" value="F:oxidoreductase activity, acting on the CH-OH group of donors, NAD or NADP as acceptor"/>
    <property type="evidence" value="ECO:0007669"/>
    <property type="project" value="UniProtKB-ARBA"/>
</dbReference>
<evidence type="ECO:0000256" key="3">
    <source>
        <dbReference type="PIRSR" id="PIRSR000097-2"/>
    </source>
</evidence>
<dbReference type="InterPro" id="IPR023210">
    <property type="entry name" value="NADP_OxRdtase_dom"/>
</dbReference>
<sequence length="327" mass="36450">MSFGNIITLATGQPLPQIGLGTWLSKPGEVENAVEIAIRSGYRHIDCALIYQNQHEVGQALKRVIPEVVTREEVFITTKLWNHSHAPENVEKELDESLSQLGLDYVDLYLIHWPVSFPAGQLFTPHPEKSEILVVDDPPLAETWKAMLQLPATGKVKAVGVSNFSVRHLQALYDATGVYPTVNQIERHPLLPQWDLVAFCREHNIHVTAYSPLGNNITGKQKLVEYDAVKVIADRLGATPAQVLVAWGAYDGVSVIPKSVQKDRIVSNFQQVKLTQADYDAITAIGKGNHLRFNTPFRYNSAAAPKWDVNIFDEEDEKAATHQIHIV</sequence>
<dbReference type="InterPro" id="IPR020471">
    <property type="entry name" value="AKR"/>
</dbReference>
<name>A0A0C3SCR7_PHLG1</name>
<dbReference type="PANTHER" id="PTHR11732">
    <property type="entry name" value="ALDO/KETO REDUCTASE"/>
    <property type="match status" value="1"/>
</dbReference>
<keyword evidence="7" id="KW-1185">Reference proteome</keyword>
<dbReference type="Proteomes" id="UP000053257">
    <property type="component" value="Unassembled WGS sequence"/>
</dbReference>
<feature type="site" description="Lowers pKa of active site Tyr" evidence="4">
    <location>
        <position position="79"/>
    </location>
</feature>
<dbReference type="InterPro" id="IPR018170">
    <property type="entry name" value="Aldo/ket_reductase_CS"/>
</dbReference>
<organism evidence="6 7">
    <name type="scientific">Phlebiopsis gigantea (strain 11061_1 CR5-6)</name>
    <name type="common">White-rot fungus</name>
    <name type="synonym">Peniophora gigantea</name>
    <dbReference type="NCBI Taxonomy" id="745531"/>
    <lineage>
        <taxon>Eukaryota</taxon>
        <taxon>Fungi</taxon>
        <taxon>Dikarya</taxon>
        <taxon>Basidiomycota</taxon>
        <taxon>Agaricomycotina</taxon>
        <taxon>Agaricomycetes</taxon>
        <taxon>Polyporales</taxon>
        <taxon>Phanerochaetaceae</taxon>
        <taxon>Phlebiopsis</taxon>
    </lineage>
</organism>
<feature type="binding site" evidence="3">
    <location>
        <position position="112"/>
    </location>
    <ligand>
        <name>substrate</name>
    </ligand>
</feature>
<dbReference type="EMBL" id="KN840471">
    <property type="protein sequence ID" value="KIP09055.1"/>
    <property type="molecule type" value="Genomic_DNA"/>
</dbReference>
<evidence type="ECO:0000313" key="6">
    <source>
        <dbReference type="EMBL" id="KIP09055.1"/>
    </source>
</evidence>
<evidence type="ECO:0000259" key="5">
    <source>
        <dbReference type="Pfam" id="PF00248"/>
    </source>
</evidence>
<dbReference type="InterPro" id="IPR036812">
    <property type="entry name" value="NAD(P)_OxRdtase_dom_sf"/>
</dbReference>
<dbReference type="Gene3D" id="3.20.20.100">
    <property type="entry name" value="NADP-dependent oxidoreductase domain"/>
    <property type="match status" value="1"/>
</dbReference>
<evidence type="ECO:0000256" key="1">
    <source>
        <dbReference type="ARBA" id="ARBA00023002"/>
    </source>
</evidence>
<dbReference type="PROSITE" id="PS00062">
    <property type="entry name" value="ALDOKETO_REDUCTASE_2"/>
    <property type="match status" value="1"/>
</dbReference>